<reference evidence="2" key="1">
    <citation type="submission" date="2023-07" db="EMBL/GenBank/DDBJ databases">
        <title>Chromosome-level genome assembly of Artemia franciscana.</title>
        <authorList>
            <person name="Jo E."/>
        </authorList>
    </citation>
    <scope>NUCLEOTIDE SEQUENCE</scope>
    <source>
        <tissue evidence="2">Whole body</tissue>
    </source>
</reference>
<gene>
    <name evidence="2" type="ORF">QYM36_008902</name>
</gene>
<evidence type="ECO:0000256" key="1">
    <source>
        <dbReference type="SAM" id="Phobius"/>
    </source>
</evidence>
<dbReference type="EMBL" id="JAVRJZ010000013">
    <property type="protein sequence ID" value="KAK2714497.1"/>
    <property type="molecule type" value="Genomic_DNA"/>
</dbReference>
<name>A0AA88I1T5_ARTSF</name>
<proteinExistence type="predicted"/>
<protein>
    <submittedName>
        <fullName evidence="2">Uncharacterized protein</fullName>
    </submittedName>
</protein>
<accession>A0AA88I1T5</accession>
<feature type="transmembrane region" description="Helical" evidence="1">
    <location>
        <begin position="70"/>
        <end position="88"/>
    </location>
</feature>
<sequence length="189" mass="21388">MVARCLMLGFSSRVKNWSNRKILTVSLTLSTLISAQYSIPFYDIKALLQYQYCSLKQAENAPIRLGKTNAVGLFSTLSVLLLLSFVVLKLENHASKKVLPHAGLRRHNIATAKAQIFITITSIVVIPLPALFSEFMLKSIPLELSIQIVPILFFYVTLFLRFFPPFMYITFNKELRIPLPNQLKILAGN</sequence>
<organism evidence="2 3">
    <name type="scientific">Artemia franciscana</name>
    <name type="common">Brine shrimp</name>
    <name type="synonym">Artemia sanfranciscana</name>
    <dbReference type="NCBI Taxonomy" id="6661"/>
    <lineage>
        <taxon>Eukaryota</taxon>
        <taxon>Metazoa</taxon>
        <taxon>Ecdysozoa</taxon>
        <taxon>Arthropoda</taxon>
        <taxon>Crustacea</taxon>
        <taxon>Branchiopoda</taxon>
        <taxon>Anostraca</taxon>
        <taxon>Artemiidae</taxon>
        <taxon>Artemia</taxon>
    </lineage>
</organism>
<feature type="transmembrane region" description="Helical" evidence="1">
    <location>
        <begin position="109"/>
        <end position="132"/>
    </location>
</feature>
<keyword evidence="1" id="KW-0472">Membrane</keyword>
<dbReference type="AlphaFoldDB" id="A0AA88I1T5"/>
<comment type="caution">
    <text evidence="2">The sequence shown here is derived from an EMBL/GenBank/DDBJ whole genome shotgun (WGS) entry which is preliminary data.</text>
</comment>
<keyword evidence="3" id="KW-1185">Reference proteome</keyword>
<keyword evidence="1" id="KW-1133">Transmembrane helix</keyword>
<evidence type="ECO:0000313" key="3">
    <source>
        <dbReference type="Proteomes" id="UP001187531"/>
    </source>
</evidence>
<keyword evidence="1" id="KW-0812">Transmembrane</keyword>
<dbReference type="Proteomes" id="UP001187531">
    <property type="component" value="Unassembled WGS sequence"/>
</dbReference>
<feature type="transmembrane region" description="Helical" evidence="1">
    <location>
        <begin position="144"/>
        <end position="163"/>
    </location>
</feature>
<evidence type="ECO:0000313" key="2">
    <source>
        <dbReference type="EMBL" id="KAK2714497.1"/>
    </source>
</evidence>